<proteinExistence type="predicted"/>
<feature type="transmembrane region" description="Helical" evidence="1">
    <location>
        <begin position="90"/>
        <end position="110"/>
    </location>
</feature>
<dbReference type="HOGENOM" id="CLU_146120_0_0_10"/>
<dbReference type="EMBL" id="CP002955">
    <property type="protein sequence ID" value="AEL24991.1"/>
    <property type="molecule type" value="Genomic_DNA"/>
</dbReference>
<dbReference type="STRING" id="880070.Cycma_1219"/>
<dbReference type="OrthoDB" id="769130at2"/>
<keyword evidence="3" id="KW-1185">Reference proteome</keyword>
<accession>G0IY87</accession>
<evidence type="ECO:0000256" key="1">
    <source>
        <dbReference type="SAM" id="Phobius"/>
    </source>
</evidence>
<dbReference type="KEGG" id="cmr:Cycma_1219"/>
<dbReference type="RefSeq" id="WP_014019288.1">
    <property type="nucleotide sequence ID" value="NC_015914.1"/>
</dbReference>
<keyword evidence="1" id="KW-0812">Transmembrane</keyword>
<evidence type="ECO:0000313" key="3">
    <source>
        <dbReference type="Proteomes" id="UP000001635"/>
    </source>
</evidence>
<gene>
    <name evidence="2" type="ordered locus">Cycma_1219</name>
</gene>
<keyword evidence="1" id="KW-0472">Membrane</keyword>
<feature type="transmembrane region" description="Helical" evidence="1">
    <location>
        <begin position="116"/>
        <end position="135"/>
    </location>
</feature>
<sequence length="152" mass="16726">MKIIQPKSRPEISENAKLSKIYSQFENLITVLNGIGLPDNIKETINASIEQLNSASKDNLLKKTKKEQVKIVKLIEKQLKIVPINHYRNTWMALGMVVFGLPLGIAFGTILDNIGLLGIGLPIGMVIGLAVGTGMDKKAKEEGRQLNIEVSY</sequence>
<keyword evidence="1" id="KW-1133">Transmembrane helix</keyword>
<evidence type="ECO:0000313" key="2">
    <source>
        <dbReference type="EMBL" id="AEL24991.1"/>
    </source>
</evidence>
<reference evidence="3" key="1">
    <citation type="submission" date="2011-07" db="EMBL/GenBank/DDBJ databases">
        <title>The complete genome of Cyclobacterium marinum DSM 745.</title>
        <authorList>
            <person name="Lucas S."/>
            <person name="Han J."/>
            <person name="Lapidus A."/>
            <person name="Bruce D."/>
            <person name="Goodwin L."/>
            <person name="Pitluck S."/>
            <person name="Peters L."/>
            <person name="Kyrpides N."/>
            <person name="Mavromatis K."/>
            <person name="Ivanova N."/>
            <person name="Ovchinnikova G."/>
            <person name="Chertkov O."/>
            <person name="Detter J.C."/>
            <person name="Tapia R."/>
            <person name="Han C."/>
            <person name="Land M."/>
            <person name="Hauser L."/>
            <person name="Markowitz V."/>
            <person name="Cheng J.-F."/>
            <person name="Hugenholtz P."/>
            <person name="Woyke T."/>
            <person name="Wu D."/>
            <person name="Tindall B."/>
            <person name="Schuetze A."/>
            <person name="Brambilla E."/>
            <person name="Klenk H.-P."/>
            <person name="Eisen J.A."/>
        </authorList>
    </citation>
    <scope>NUCLEOTIDE SEQUENCE [LARGE SCALE GENOMIC DNA]</scope>
    <source>
        <strain evidence="3">ATCC 25205 / DSM 745 / LMG 13164 / NCIMB 1802</strain>
    </source>
</reference>
<protein>
    <submittedName>
        <fullName evidence="2">Uncharacterized protein</fullName>
    </submittedName>
</protein>
<dbReference type="Proteomes" id="UP000001635">
    <property type="component" value="Chromosome"/>
</dbReference>
<organism evidence="2 3">
    <name type="scientific">Cyclobacterium marinum (strain ATCC 25205 / DSM 745 / LMG 13164 / NCIMB 1802)</name>
    <name type="common">Flectobacillus marinus</name>
    <dbReference type="NCBI Taxonomy" id="880070"/>
    <lineage>
        <taxon>Bacteria</taxon>
        <taxon>Pseudomonadati</taxon>
        <taxon>Bacteroidota</taxon>
        <taxon>Cytophagia</taxon>
        <taxon>Cytophagales</taxon>
        <taxon>Cyclobacteriaceae</taxon>
        <taxon>Cyclobacterium</taxon>
    </lineage>
</organism>
<dbReference type="AlphaFoldDB" id="G0IY87"/>
<dbReference type="eggNOG" id="ENOG5032RJH">
    <property type="taxonomic scope" value="Bacteria"/>
</dbReference>
<name>G0IY87_CYCMS</name>